<dbReference type="Gene3D" id="3.20.20.80">
    <property type="entry name" value="Glycosidases"/>
    <property type="match status" value="1"/>
</dbReference>
<proteinExistence type="predicted"/>
<feature type="non-terminal residue" evidence="1">
    <location>
        <position position="180"/>
    </location>
</feature>
<organism evidence="1">
    <name type="scientific">uncultured Corynebacterium sp</name>
    <dbReference type="NCBI Taxonomy" id="159447"/>
    <lineage>
        <taxon>Bacteria</taxon>
        <taxon>Bacillati</taxon>
        <taxon>Actinomycetota</taxon>
        <taxon>Actinomycetes</taxon>
        <taxon>Mycobacteriales</taxon>
        <taxon>Corynebacteriaceae</taxon>
        <taxon>Corynebacterium</taxon>
        <taxon>environmental samples</taxon>
    </lineage>
</organism>
<dbReference type="InterPro" id="IPR017853">
    <property type="entry name" value="GH"/>
</dbReference>
<dbReference type="SUPFAM" id="SSF51445">
    <property type="entry name" value="(Trans)glycosidases"/>
    <property type="match status" value="1"/>
</dbReference>
<dbReference type="AlphaFoldDB" id="A0A060CI68"/>
<name>A0A060CI68_9CORY</name>
<evidence type="ECO:0000313" key="1">
    <source>
        <dbReference type="EMBL" id="AIA92466.1"/>
    </source>
</evidence>
<sequence>FLRPSAGLELWLSPSQYSWEEPIDGKGPTKAKKFLVKIIDYWLSQGFDGFRADMAGWMVKQDDEDATGTIAMWKDVFGQVRKDYPDCVAVSEWSCPWQSLKSGFDSDFVLYWSENFTHAFLRNGKGLKGQHTFFGDGTPLFHTWDKALFDQWKGDFAKRFDASKDDGKWLSLISGNHDTS</sequence>
<reference evidence="1" key="1">
    <citation type="journal article" date="2013" name="Environ. Microbiol.">
        <title>Seasonally variable intestinal metagenomes of the red palm weevil (Rhynchophorus ferrugineus).</title>
        <authorList>
            <person name="Jia S."/>
            <person name="Zhang X."/>
            <person name="Zhang G."/>
            <person name="Yin A."/>
            <person name="Zhang S."/>
            <person name="Li F."/>
            <person name="Wang L."/>
            <person name="Zhao D."/>
            <person name="Yun Q."/>
            <person name="Tala"/>
            <person name="Wang J."/>
            <person name="Sun G."/>
            <person name="Baabdullah M."/>
            <person name="Yu X."/>
            <person name="Hu S."/>
            <person name="Al-Mssallem I.S."/>
            <person name="Yu J."/>
        </authorList>
    </citation>
    <scope>NUCLEOTIDE SEQUENCE</scope>
</reference>
<accession>A0A060CI68</accession>
<protein>
    <submittedName>
        <fullName evidence="1">CAZy families GH13 protein</fullName>
    </submittedName>
</protein>
<feature type="non-terminal residue" evidence="1">
    <location>
        <position position="1"/>
    </location>
</feature>
<dbReference type="EMBL" id="KF125143">
    <property type="protein sequence ID" value="AIA92466.1"/>
    <property type="molecule type" value="Genomic_DNA"/>
</dbReference>